<sequence length="211" mass="22902">VSDLAFIAGFHGLASLRVGEIQQFRPDGQGVVLKDGSKIDCDIVIKATGFHLNDEVPQISGYQQIYSFNLLDFNMQYGAEPLLDGAQFGSAKGRLAEEEDVDERALYEGLEQVYKLGLPDVTQRNNPFGSSYAGPMFHTAYFFKWLVENEDLQKELMVAAGSATQSTVKMWASQIGTGHLNTVKKLLAGLGALKGEVTLSTAGGGRTLYGE</sequence>
<protein>
    <submittedName>
        <fullName evidence="2">Uncharacterized protein</fullName>
    </submittedName>
</protein>
<evidence type="ECO:0000313" key="1">
    <source>
        <dbReference type="EMBL" id="CAE8614306.1"/>
    </source>
</evidence>
<accession>A0A813L5G7</accession>
<evidence type="ECO:0000313" key="2">
    <source>
        <dbReference type="EMBL" id="CAE8717095.1"/>
    </source>
</evidence>
<organism evidence="2 3">
    <name type="scientific">Polarella glacialis</name>
    <name type="common">Dinoflagellate</name>
    <dbReference type="NCBI Taxonomy" id="89957"/>
    <lineage>
        <taxon>Eukaryota</taxon>
        <taxon>Sar</taxon>
        <taxon>Alveolata</taxon>
        <taxon>Dinophyceae</taxon>
        <taxon>Suessiales</taxon>
        <taxon>Suessiaceae</taxon>
        <taxon>Polarella</taxon>
    </lineage>
</organism>
<keyword evidence="4" id="KW-1185">Reference proteome</keyword>
<name>A0A813L5G7_POLGL</name>
<gene>
    <name evidence="1" type="ORF">PGLA1383_LOCUS32032</name>
    <name evidence="2" type="ORF">PGLA2088_LOCUS39389</name>
</gene>
<dbReference type="Proteomes" id="UP000626109">
    <property type="component" value="Unassembled WGS sequence"/>
</dbReference>
<reference evidence="2" key="1">
    <citation type="submission" date="2021-02" db="EMBL/GenBank/DDBJ databases">
        <authorList>
            <person name="Dougan E. K."/>
            <person name="Rhodes N."/>
            <person name="Thang M."/>
            <person name="Chan C."/>
        </authorList>
    </citation>
    <scope>NUCLEOTIDE SEQUENCE</scope>
</reference>
<dbReference type="Proteomes" id="UP000654075">
    <property type="component" value="Unassembled WGS sequence"/>
</dbReference>
<dbReference type="InterPro" id="IPR036188">
    <property type="entry name" value="FAD/NAD-bd_sf"/>
</dbReference>
<evidence type="ECO:0000313" key="4">
    <source>
        <dbReference type="Proteomes" id="UP000654075"/>
    </source>
</evidence>
<dbReference type="EMBL" id="CAJNNW010033098">
    <property type="protein sequence ID" value="CAE8717095.1"/>
    <property type="molecule type" value="Genomic_DNA"/>
</dbReference>
<comment type="caution">
    <text evidence="2">The sequence shown here is derived from an EMBL/GenBank/DDBJ whole genome shotgun (WGS) entry which is preliminary data.</text>
</comment>
<dbReference type="SUPFAM" id="SSF51905">
    <property type="entry name" value="FAD/NAD(P)-binding domain"/>
    <property type="match status" value="1"/>
</dbReference>
<proteinExistence type="predicted"/>
<feature type="non-terminal residue" evidence="2">
    <location>
        <position position="211"/>
    </location>
</feature>
<evidence type="ECO:0000313" key="3">
    <source>
        <dbReference type="Proteomes" id="UP000626109"/>
    </source>
</evidence>
<dbReference type="EMBL" id="CAJNNV010025402">
    <property type="protein sequence ID" value="CAE8614306.1"/>
    <property type="molecule type" value="Genomic_DNA"/>
</dbReference>
<dbReference type="AlphaFoldDB" id="A0A813L5G7"/>